<dbReference type="InterPro" id="IPR000835">
    <property type="entry name" value="HTH_MarR-typ"/>
</dbReference>
<accession>A0A7W2HK60</accession>
<gene>
    <name evidence="2" type="ORF">H1V43_37110</name>
</gene>
<evidence type="ECO:0000259" key="1">
    <source>
        <dbReference type="PROSITE" id="PS50995"/>
    </source>
</evidence>
<dbReference type="SMART" id="SM00347">
    <property type="entry name" value="HTH_MARR"/>
    <property type="match status" value="1"/>
</dbReference>
<dbReference type="PRINTS" id="PR00598">
    <property type="entry name" value="HTHMARR"/>
</dbReference>
<evidence type="ECO:0000313" key="2">
    <source>
        <dbReference type="EMBL" id="MBA4866821.1"/>
    </source>
</evidence>
<dbReference type="Proteomes" id="UP000586976">
    <property type="component" value="Unassembled WGS sequence"/>
</dbReference>
<dbReference type="PROSITE" id="PS50995">
    <property type="entry name" value="HTH_MARR_2"/>
    <property type="match status" value="1"/>
</dbReference>
<dbReference type="Pfam" id="PF12802">
    <property type="entry name" value="MarR_2"/>
    <property type="match status" value="1"/>
</dbReference>
<dbReference type="InterPro" id="IPR036388">
    <property type="entry name" value="WH-like_DNA-bd_sf"/>
</dbReference>
<protein>
    <submittedName>
        <fullName evidence="2">MarR family transcriptional regulator</fullName>
    </submittedName>
</protein>
<dbReference type="InterPro" id="IPR039422">
    <property type="entry name" value="MarR/SlyA-like"/>
</dbReference>
<dbReference type="RefSeq" id="WP_181868175.1">
    <property type="nucleotide sequence ID" value="NZ_JACEQY010000076.1"/>
</dbReference>
<evidence type="ECO:0000313" key="3">
    <source>
        <dbReference type="Proteomes" id="UP000586976"/>
    </source>
</evidence>
<dbReference type="AlphaFoldDB" id="A0A7W2HK60"/>
<name>A0A7W2HK60_9ACTN</name>
<dbReference type="InterPro" id="IPR036390">
    <property type="entry name" value="WH_DNA-bd_sf"/>
</dbReference>
<keyword evidence="3" id="KW-1185">Reference proteome</keyword>
<dbReference type="GO" id="GO:0003700">
    <property type="term" value="F:DNA-binding transcription factor activity"/>
    <property type="evidence" value="ECO:0007669"/>
    <property type="project" value="InterPro"/>
</dbReference>
<dbReference type="PANTHER" id="PTHR33164">
    <property type="entry name" value="TRANSCRIPTIONAL REGULATOR, MARR FAMILY"/>
    <property type="match status" value="1"/>
</dbReference>
<sequence>MTALSRQRDGDTELWWQLFRLSSYVSHVLQRKLMRRHGIGLTDFIALDVMRQAESKAMQMRELAQATGIKKATLSRVAERLERRGLAKRWTSEGDRRVTFINLTDTGRKEVDLFAATFADELRTAFRRAAGSPSMAPFLKRIRSEPWP</sequence>
<reference evidence="2 3" key="1">
    <citation type="submission" date="2020-07" db="EMBL/GenBank/DDBJ databases">
        <title>Streptomyces isolated from Indian soil.</title>
        <authorList>
            <person name="Mandal S."/>
            <person name="Maiti P.K."/>
        </authorList>
    </citation>
    <scope>NUCLEOTIDE SEQUENCE [LARGE SCALE GENOMIC DNA]</scope>
    <source>
        <strain evidence="2 3">PSKA54</strain>
    </source>
</reference>
<dbReference type="Gene3D" id="1.10.10.10">
    <property type="entry name" value="Winged helix-like DNA-binding domain superfamily/Winged helix DNA-binding domain"/>
    <property type="match status" value="1"/>
</dbReference>
<comment type="caution">
    <text evidence="2">The sequence shown here is derived from an EMBL/GenBank/DDBJ whole genome shotgun (WGS) entry which is preliminary data.</text>
</comment>
<organism evidence="2 3">
    <name type="scientific">Streptomyces himalayensis subsp. aureolus</name>
    <dbReference type="NCBI Taxonomy" id="2758039"/>
    <lineage>
        <taxon>Bacteria</taxon>
        <taxon>Bacillati</taxon>
        <taxon>Actinomycetota</taxon>
        <taxon>Actinomycetes</taxon>
        <taxon>Kitasatosporales</taxon>
        <taxon>Streptomycetaceae</taxon>
        <taxon>Streptomyces</taxon>
        <taxon>Streptomyces himalayensis</taxon>
    </lineage>
</organism>
<dbReference type="PANTHER" id="PTHR33164:SF99">
    <property type="entry name" value="MARR FAMILY REGULATORY PROTEIN"/>
    <property type="match status" value="1"/>
</dbReference>
<feature type="domain" description="HTH marR-type" evidence="1">
    <location>
        <begin position="11"/>
        <end position="144"/>
    </location>
</feature>
<proteinExistence type="predicted"/>
<dbReference type="SUPFAM" id="SSF46785">
    <property type="entry name" value="Winged helix' DNA-binding domain"/>
    <property type="match status" value="1"/>
</dbReference>
<dbReference type="GO" id="GO:0006950">
    <property type="term" value="P:response to stress"/>
    <property type="evidence" value="ECO:0007669"/>
    <property type="project" value="TreeGrafter"/>
</dbReference>
<dbReference type="EMBL" id="JACEQY010000076">
    <property type="protein sequence ID" value="MBA4866821.1"/>
    <property type="molecule type" value="Genomic_DNA"/>
</dbReference>